<dbReference type="PROSITE" id="PS50103">
    <property type="entry name" value="ZF_C3H1"/>
    <property type="match status" value="3"/>
</dbReference>
<evidence type="ECO:0000256" key="1">
    <source>
        <dbReference type="ARBA" id="ARBA00022723"/>
    </source>
</evidence>
<evidence type="ECO:0000313" key="9">
    <source>
        <dbReference type="Proteomes" id="UP001443914"/>
    </source>
</evidence>
<proteinExistence type="predicted"/>
<keyword evidence="3 5" id="KW-0863">Zinc-finger</keyword>
<keyword evidence="2" id="KW-0677">Repeat</keyword>
<dbReference type="PANTHER" id="PTHR12547">
    <property type="entry name" value="CCCH ZINC FINGER/TIS11-RELATED"/>
    <property type="match status" value="1"/>
</dbReference>
<evidence type="ECO:0000313" key="8">
    <source>
        <dbReference type="EMBL" id="KAK9697799.1"/>
    </source>
</evidence>
<accession>A0AAW1J3W8</accession>
<dbReference type="SMART" id="SM00356">
    <property type="entry name" value="ZnF_C3H1"/>
    <property type="match status" value="3"/>
</dbReference>
<feature type="compositionally biased region" description="Polar residues" evidence="6">
    <location>
        <begin position="28"/>
        <end position="39"/>
    </location>
</feature>
<feature type="region of interest" description="Disordered" evidence="6">
    <location>
        <begin position="108"/>
        <end position="150"/>
    </location>
</feature>
<keyword evidence="4 5" id="KW-0862">Zinc</keyword>
<feature type="domain" description="C3H1-type" evidence="7">
    <location>
        <begin position="250"/>
        <end position="278"/>
    </location>
</feature>
<dbReference type="EMBL" id="JBDFQZ010000008">
    <property type="protein sequence ID" value="KAK9697799.1"/>
    <property type="molecule type" value="Genomic_DNA"/>
</dbReference>
<dbReference type="GO" id="GO:0010468">
    <property type="term" value="P:regulation of gene expression"/>
    <property type="evidence" value="ECO:0007669"/>
    <property type="project" value="UniProtKB-ARBA"/>
</dbReference>
<feature type="region of interest" description="Disordered" evidence="6">
    <location>
        <begin position="286"/>
        <end position="326"/>
    </location>
</feature>
<gene>
    <name evidence="8" type="ORF">RND81_08G062000</name>
</gene>
<dbReference type="PANTHER" id="PTHR12547:SF121">
    <property type="entry name" value="ZINC FINGER CCCH DOMAIN-CONTAINING PROTEIN 39"/>
    <property type="match status" value="1"/>
</dbReference>
<dbReference type="Gene3D" id="4.10.1000.10">
    <property type="entry name" value="Zinc finger, CCCH-type"/>
    <property type="match status" value="3"/>
</dbReference>
<dbReference type="Pfam" id="PF00642">
    <property type="entry name" value="zf-CCCH"/>
    <property type="match status" value="2"/>
</dbReference>
<evidence type="ECO:0000259" key="7">
    <source>
        <dbReference type="PROSITE" id="PS50103"/>
    </source>
</evidence>
<feature type="zinc finger region" description="C3H1-type" evidence="5">
    <location>
        <begin position="84"/>
        <end position="111"/>
    </location>
</feature>
<feature type="domain" description="C3H1-type" evidence="7">
    <location>
        <begin position="156"/>
        <end position="184"/>
    </location>
</feature>
<keyword evidence="1 5" id="KW-0479">Metal-binding</keyword>
<reference evidence="8" key="1">
    <citation type="submission" date="2024-03" db="EMBL/GenBank/DDBJ databases">
        <title>WGS assembly of Saponaria officinalis var. Norfolk2.</title>
        <authorList>
            <person name="Jenkins J."/>
            <person name="Shu S."/>
            <person name="Grimwood J."/>
            <person name="Barry K."/>
            <person name="Goodstein D."/>
            <person name="Schmutz J."/>
            <person name="Leebens-Mack J."/>
            <person name="Osbourn A."/>
        </authorList>
    </citation>
    <scope>NUCLEOTIDE SEQUENCE [LARGE SCALE GENOMIC DNA]</scope>
    <source>
        <strain evidence="8">JIC</strain>
    </source>
</reference>
<dbReference type="AlphaFoldDB" id="A0AAW1J3W8"/>
<dbReference type="InterPro" id="IPR000571">
    <property type="entry name" value="Znf_CCCH"/>
</dbReference>
<evidence type="ECO:0000256" key="2">
    <source>
        <dbReference type="ARBA" id="ARBA00022737"/>
    </source>
</evidence>
<feature type="compositionally biased region" description="Low complexity" evidence="6">
    <location>
        <begin position="134"/>
        <end position="144"/>
    </location>
</feature>
<sequence>MGSSEPFSQFVPISEGVDSLGFWPQFPVSNEQSDVNSQFDYDPPSKRAKNSVENQPMNHHHHNNNSHRSPPNNPPVNQPTGRIFFKTRLCVKFRMGQCRNGENCNFAHGDEDLRKPPPNWQDLVSGRTDDRGISNSSSNNNGNGYENWGEDDDRIIHKMKLCKKYYNGEECPYGERCNFLHKDPPKFRDAAPPPRFRESSSTRESSAISIGTTGPPVGAPRAPEPFEGNRNAVSSNASVDASRGNSRPVYWKTRRCMKFETTGFCPFGDTCHYAHGQAELLLPGGRPADSEPTLGSSAPLKAVPPATDPTPMKTENVFPTNEGQSKKSLLKWNSTKKINRIYGDWIDDLDLPSEK</sequence>
<feature type="compositionally biased region" description="Polar residues" evidence="6">
    <location>
        <begin position="317"/>
        <end position="326"/>
    </location>
</feature>
<feature type="compositionally biased region" description="Low complexity" evidence="6">
    <location>
        <begin position="229"/>
        <end position="243"/>
    </location>
</feature>
<dbReference type="InterPro" id="IPR036855">
    <property type="entry name" value="Znf_CCCH_sf"/>
</dbReference>
<evidence type="ECO:0000256" key="5">
    <source>
        <dbReference type="PROSITE-ProRule" id="PRU00723"/>
    </source>
</evidence>
<name>A0AAW1J3W8_SAPOF</name>
<dbReference type="FunFam" id="4.10.1000.10:FF:000003">
    <property type="entry name" value="Zinc finger CCCH domain-containing protein"/>
    <property type="match status" value="2"/>
</dbReference>
<dbReference type="InterPro" id="IPR041367">
    <property type="entry name" value="Znf-CCCH_4"/>
</dbReference>
<protein>
    <recommendedName>
        <fullName evidence="7">C3H1-type domain-containing protein</fullName>
    </recommendedName>
</protein>
<feature type="region of interest" description="Disordered" evidence="6">
    <location>
        <begin position="28"/>
        <end position="80"/>
    </location>
</feature>
<dbReference type="GO" id="GO:0051252">
    <property type="term" value="P:regulation of RNA metabolic process"/>
    <property type="evidence" value="ECO:0007669"/>
    <property type="project" value="UniProtKB-ARBA"/>
</dbReference>
<evidence type="ECO:0000256" key="6">
    <source>
        <dbReference type="SAM" id="MobiDB-lite"/>
    </source>
</evidence>
<dbReference type="InterPro" id="IPR045877">
    <property type="entry name" value="ZFP36-like"/>
</dbReference>
<feature type="zinc finger region" description="C3H1-type" evidence="5">
    <location>
        <begin position="250"/>
        <end position="278"/>
    </location>
</feature>
<feature type="compositionally biased region" description="Basic and acidic residues" evidence="6">
    <location>
        <begin position="184"/>
        <end position="201"/>
    </location>
</feature>
<keyword evidence="9" id="KW-1185">Reference proteome</keyword>
<comment type="caution">
    <text evidence="8">The sequence shown here is derived from an EMBL/GenBank/DDBJ whole genome shotgun (WGS) entry which is preliminary data.</text>
</comment>
<feature type="region of interest" description="Disordered" evidence="6">
    <location>
        <begin position="184"/>
        <end position="245"/>
    </location>
</feature>
<dbReference type="SUPFAM" id="SSF90229">
    <property type="entry name" value="CCCH zinc finger"/>
    <property type="match status" value="3"/>
</dbReference>
<feature type="domain" description="C3H1-type" evidence="7">
    <location>
        <begin position="84"/>
        <end position="111"/>
    </location>
</feature>
<dbReference type="Proteomes" id="UP001443914">
    <property type="component" value="Unassembled WGS sequence"/>
</dbReference>
<dbReference type="GO" id="GO:0003729">
    <property type="term" value="F:mRNA binding"/>
    <property type="evidence" value="ECO:0007669"/>
    <property type="project" value="InterPro"/>
</dbReference>
<evidence type="ECO:0000256" key="3">
    <source>
        <dbReference type="ARBA" id="ARBA00022771"/>
    </source>
</evidence>
<feature type="zinc finger region" description="C3H1-type" evidence="5">
    <location>
        <begin position="156"/>
        <end position="184"/>
    </location>
</feature>
<dbReference type="GO" id="GO:0008270">
    <property type="term" value="F:zinc ion binding"/>
    <property type="evidence" value="ECO:0007669"/>
    <property type="project" value="UniProtKB-KW"/>
</dbReference>
<organism evidence="8 9">
    <name type="scientific">Saponaria officinalis</name>
    <name type="common">Common soapwort</name>
    <name type="synonym">Lychnis saponaria</name>
    <dbReference type="NCBI Taxonomy" id="3572"/>
    <lineage>
        <taxon>Eukaryota</taxon>
        <taxon>Viridiplantae</taxon>
        <taxon>Streptophyta</taxon>
        <taxon>Embryophyta</taxon>
        <taxon>Tracheophyta</taxon>
        <taxon>Spermatophyta</taxon>
        <taxon>Magnoliopsida</taxon>
        <taxon>eudicotyledons</taxon>
        <taxon>Gunneridae</taxon>
        <taxon>Pentapetalae</taxon>
        <taxon>Caryophyllales</taxon>
        <taxon>Caryophyllaceae</taxon>
        <taxon>Caryophylleae</taxon>
        <taxon>Saponaria</taxon>
    </lineage>
</organism>
<evidence type="ECO:0000256" key="4">
    <source>
        <dbReference type="ARBA" id="ARBA00022833"/>
    </source>
</evidence>
<dbReference type="Pfam" id="PF18044">
    <property type="entry name" value="zf-CCCH_4"/>
    <property type="match status" value="1"/>
</dbReference>